<evidence type="ECO:0000256" key="7">
    <source>
        <dbReference type="ARBA" id="ARBA00022741"/>
    </source>
</evidence>
<dbReference type="Pfam" id="PF02518">
    <property type="entry name" value="HATPase_c"/>
    <property type="match status" value="1"/>
</dbReference>
<feature type="transmembrane region" description="Helical" evidence="12">
    <location>
        <begin position="12"/>
        <end position="34"/>
    </location>
</feature>
<dbReference type="STRING" id="1763538.LPB68_17155"/>
<evidence type="ECO:0000256" key="1">
    <source>
        <dbReference type="ARBA" id="ARBA00000085"/>
    </source>
</evidence>
<evidence type="ECO:0000256" key="6">
    <source>
        <dbReference type="ARBA" id="ARBA00022679"/>
    </source>
</evidence>
<dbReference type="EC" id="2.7.13.3" evidence="3"/>
<evidence type="ECO:0000256" key="8">
    <source>
        <dbReference type="ARBA" id="ARBA00022777"/>
    </source>
</evidence>
<evidence type="ECO:0000256" key="12">
    <source>
        <dbReference type="SAM" id="Phobius"/>
    </source>
</evidence>
<dbReference type="PROSITE" id="PS50885">
    <property type="entry name" value="HAMP"/>
    <property type="match status" value="1"/>
</dbReference>
<reference evidence="15 16" key="1">
    <citation type="submission" date="2016-02" db="EMBL/GenBank/DDBJ databases">
        <title>Paenibacillus sp. LPB0068, isolated from Crassostrea gigas.</title>
        <authorList>
            <person name="Shin S.-K."/>
            <person name="Yi H."/>
        </authorList>
    </citation>
    <scope>NUCLEOTIDE SEQUENCE [LARGE SCALE GENOMIC DNA]</scope>
    <source>
        <strain evidence="15 16">LPB0068</strain>
    </source>
</reference>
<keyword evidence="16" id="KW-1185">Reference proteome</keyword>
<dbReference type="RefSeq" id="WP_068661197.1">
    <property type="nucleotide sequence ID" value="NZ_CP017770.1"/>
</dbReference>
<keyword evidence="6" id="KW-0808">Transferase</keyword>
<evidence type="ECO:0000256" key="5">
    <source>
        <dbReference type="ARBA" id="ARBA00022553"/>
    </source>
</evidence>
<dbReference type="Proteomes" id="UP000077134">
    <property type="component" value="Unassembled WGS sequence"/>
</dbReference>
<keyword evidence="11 12" id="KW-0472">Membrane</keyword>
<dbReference type="Pfam" id="PF06580">
    <property type="entry name" value="His_kinase"/>
    <property type="match status" value="1"/>
</dbReference>
<accession>A0A167APL7</accession>
<evidence type="ECO:0000256" key="3">
    <source>
        <dbReference type="ARBA" id="ARBA00012438"/>
    </source>
</evidence>
<dbReference type="InterPro" id="IPR004358">
    <property type="entry name" value="Sig_transdc_His_kin-like_C"/>
</dbReference>
<keyword evidence="5" id="KW-0597">Phosphoprotein</keyword>
<evidence type="ECO:0000313" key="15">
    <source>
        <dbReference type="EMBL" id="OAB71284.1"/>
    </source>
</evidence>
<dbReference type="GO" id="GO:0005886">
    <property type="term" value="C:plasma membrane"/>
    <property type="evidence" value="ECO:0007669"/>
    <property type="project" value="UniProtKB-SubCell"/>
</dbReference>
<evidence type="ECO:0000256" key="10">
    <source>
        <dbReference type="ARBA" id="ARBA00023012"/>
    </source>
</evidence>
<keyword evidence="12" id="KW-1133">Transmembrane helix</keyword>
<dbReference type="InterPro" id="IPR005467">
    <property type="entry name" value="His_kinase_dom"/>
</dbReference>
<dbReference type="KEGG" id="pcx:LPB68_17155"/>
<evidence type="ECO:0000256" key="11">
    <source>
        <dbReference type="ARBA" id="ARBA00023136"/>
    </source>
</evidence>
<dbReference type="InterPro" id="IPR003660">
    <property type="entry name" value="HAMP_dom"/>
</dbReference>
<proteinExistence type="predicted"/>
<comment type="subcellular location">
    <subcellularLocation>
        <location evidence="2">Cell membrane</location>
        <topology evidence="2">Multi-pass membrane protein</topology>
    </subcellularLocation>
</comment>
<dbReference type="PRINTS" id="PR00344">
    <property type="entry name" value="BCTRLSENSOR"/>
</dbReference>
<feature type="transmembrane region" description="Helical" evidence="12">
    <location>
        <begin position="283"/>
        <end position="310"/>
    </location>
</feature>
<gene>
    <name evidence="15" type="ORF">PNBC_20025</name>
</gene>
<evidence type="ECO:0000256" key="9">
    <source>
        <dbReference type="ARBA" id="ARBA00022840"/>
    </source>
</evidence>
<evidence type="ECO:0000259" key="14">
    <source>
        <dbReference type="PROSITE" id="PS50885"/>
    </source>
</evidence>
<evidence type="ECO:0000256" key="2">
    <source>
        <dbReference type="ARBA" id="ARBA00004651"/>
    </source>
</evidence>
<keyword evidence="4" id="KW-1003">Cell membrane</keyword>
<feature type="domain" description="Histidine kinase" evidence="13">
    <location>
        <begin position="467"/>
        <end position="581"/>
    </location>
</feature>
<dbReference type="InterPro" id="IPR050640">
    <property type="entry name" value="Bact_2-comp_sensor_kinase"/>
</dbReference>
<comment type="catalytic activity">
    <reaction evidence="1">
        <text>ATP + protein L-histidine = ADP + protein N-phospho-L-histidine.</text>
        <dbReference type="EC" id="2.7.13.3"/>
    </reaction>
</comment>
<dbReference type="GO" id="GO:0000155">
    <property type="term" value="F:phosphorelay sensor kinase activity"/>
    <property type="evidence" value="ECO:0007669"/>
    <property type="project" value="InterPro"/>
</dbReference>
<sequence>MMRLRELYTLRNQIFIGFFVVMLIIISVAGVFIYDRVSTLLKNNTEKHIQQTAVQATGRLDAIISQIDSMTLQVATNTNVQQLLMKELDGQPGTFNERQSLLEIAGSYQAYTNNVESLELYTSDNKLLFPMGDSTLTSRVDKCYIEEANRQKGRLVWIGIDTNDPNYILAIRQISMLDRWFMRGGYILVRIQRSSFELNESTVNNEAGESILLVDEHGRLVNSIERSDTVLEPFLDSENQTVTFEGQDYVMVKQHSDKTNWTLIILTPVQYITKGISVLRTALYASGGIGALLFLIMSFSLSTLITRPIIQLIKAMRKSRFGVLTPNLETVHTIELSELNNTYNQMVNHMNQLIRVVYEKEMLQSRTELKALQAQINPHFLFNTLEAFNWSLEEKGEEELASLVVAMSKLFRYTISSPNQDEWVTIGVELEQVKRYLQLMQMRLGERLSWSIDISPSCNSVAIPKLLIQPLVENAILHGVESKIKPGKIIVSVLPSDREGWTTVTVSDDGPGMNEELLRQLSKALEAGSSISSKGSGIGLVNVQQRLKLYYGSEIEKVEGLRLSSRISAGTIVEFEIPNELGGHDSDKINSDC</sequence>
<dbReference type="InterPro" id="IPR036890">
    <property type="entry name" value="HATPase_C_sf"/>
</dbReference>
<dbReference type="PANTHER" id="PTHR34220">
    <property type="entry name" value="SENSOR HISTIDINE KINASE YPDA"/>
    <property type="match status" value="1"/>
</dbReference>
<dbReference type="EMBL" id="LSFN01000041">
    <property type="protein sequence ID" value="OAB71284.1"/>
    <property type="molecule type" value="Genomic_DNA"/>
</dbReference>
<keyword evidence="9" id="KW-0067">ATP-binding</keyword>
<dbReference type="Gene3D" id="6.10.340.10">
    <property type="match status" value="1"/>
</dbReference>
<keyword evidence="12" id="KW-0812">Transmembrane</keyword>
<dbReference type="GO" id="GO:0005524">
    <property type="term" value="F:ATP binding"/>
    <property type="evidence" value="ECO:0007669"/>
    <property type="project" value="UniProtKB-KW"/>
</dbReference>
<dbReference type="InterPro" id="IPR010559">
    <property type="entry name" value="Sig_transdc_His_kin_internal"/>
</dbReference>
<protein>
    <recommendedName>
        <fullName evidence="3">histidine kinase</fullName>
        <ecNumber evidence="3">2.7.13.3</ecNumber>
    </recommendedName>
</protein>
<dbReference type="SMART" id="SM00387">
    <property type="entry name" value="HATPase_c"/>
    <property type="match status" value="1"/>
</dbReference>
<feature type="domain" description="HAMP" evidence="14">
    <location>
        <begin position="303"/>
        <end position="355"/>
    </location>
</feature>
<organism evidence="15 16">
    <name type="scientific">Paenibacillus crassostreae</name>
    <dbReference type="NCBI Taxonomy" id="1763538"/>
    <lineage>
        <taxon>Bacteria</taxon>
        <taxon>Bacillati</taxon>
        <taxon>Bacillota</taxon>
        <taxon>Bacilli</taxon>
        <taxon>Bacillales</taxon>
        <taxon>Paenibacillaceae</taxon>
        <taxon>Paenibacillus</taxon>
    </lineage>
</organism>
<keyword evidence="8 15" id="KW-0418">Kinase</keyword>
<evidence type="ECO:0000256" key="4">
    <source>
        <dbReference type="ARBA" id="ARBA00022475"/>
    </source>
</evidence>
<dbReference type="PROSITE" id="PS50109">
    <property type="entry name" value="HIS_KIN"/>
    <property type="match status" value="1"/>
</dbReference>
<dbReference type="PANTHER" id="PTHR34220:SF7">
    <property type="entry name" value="SENSOR HISTIDINE KINASE YPDA"/>
    <property type="match status" value="1"/>
</dbReference>
<dbReference type="AlphaFoldDB" id="A0A167APL7"/>
<keyword evidence="10" id="KW-0902">Two-component regulatory system</keyword>
<evidence type="ECO:0000313" key="16">
    <source>
        <dbReference type="Proteomes" id="UP000077134"/>
    </source>
</evidence>
<evidence type="ECO:0000259" key="13">
    <source>
        <dbReference type="PROSITE" id="PS50109"/>
    </source>
</evidence>
<name>A0A167APL7_9BACL</name>
<comment type="caution">
    <text evidence="15">The sequence shown here is derived from an EMBL/GenBank/DDBJ whole genome shotgun (WGS) entry which is preliminary data.</text>
</comment>
<keyword evidence="7" id="KW-0547">Nucleotide-binding</keyword>
<dbReference type="InterPro" id="IPR003594">
    <property type="entry name" value="HATPase_dom"/>
</dbReference>
<dbReference type="Gene3D" id="3.30.565.10">
    <property type="entry name" value="Histidine kinase-like ATPase, C-terminal domain"/>
    <property type="match status" value="1"/>
</dbReference>
<dbReference type="SUPFAM" id="SSF55874">
    <property type="entry name" value="ATPase domain of HSP90 chaperone/DNA topoisomerase II/histidine kinase"/>
    <property type="match status" value="1"/>
</dbReference>